<keyword evidence="2 5" id="KW-0812">Transmembrane</keyword>
<dbReference type="Pfam" id="PF04932">
    <property type="entry name" value="Wzy_C"/>
    <property type="match status" value="1"/>
</dbReference>
<keyword evidence="3 5" id="KW-1133">Transmembrane helix</keyword>
<feature type="domain" description="O-antigen ligase-related" evidence="6">
    <location>
        <begin position="207"/>
        <end position="352"/>
    </location>
</feature>
<accession>A0ABS7BQ40</accession>
<comment type="caution">
    <text evidence="7">The sequence shown here is derived from an EMBL/GenBank/DDBJ whole genome shotgun (WGS) entry which is preliminary data.</text>
</comment>
<gene>
    <name evidence="7" type="ORF">KZ820_13065</name>
</gene>
<evidence type="ECO:0000256" key="3">
    <source>
        <dbReference type="ARBA" id="ARBA00022989"/>
    </source>
</evidence>
<feature type="transmembrane region" description="Helical" evidence="5">
    <location>
        <begin position="405"/>
        <end position="425"/>
    </location>
</feature>
<dbReference type="RefSeq" id="WP_219749060.1">
    <property type="nucleotide sequence ID" value="NZ_JAHXZN010000004.1"/>
</dbReference>
<dbReference type="PANTHER" id="PTHR37422">
    <property type="entry name" value="TEICHURONIC ACID BIOSYNTHESIS PROTEIN TUAE"/>
    <property type="match status" value="1"/>
</dbReference>
<dbReference type="InterPro" id="IPR007016">
    <property type="entry name" value="O-antigen_ligase-rel_domated"/>
</dbReference>
<sequence>MKWIALLAVLGMLPVLIGWLRTNRRHLPRVMMVFGALPFVTSTWHLLIAPISWAYWPGFVKGAEVTLIDALAIALIFSTPRKFRQVHLRWPLIAYTVLVMLSLLQNDVPMSTFFYVWQLARMVLVLTAVAMTCRDPKAVRGLILGLIIGICFQAVMSLKAHAQGAIQAAGTLGHQNLLGMLTHFVIFPSLAMLLATKKSRWLWLGPVAGLTAVVLTASRATIAFSAVGVVLTLLLSMMRQPSGRKTTVALAGVLSLVVAAPVAYATLGARFSKPSDTGDYDERAAFERAAKAIVHDHPLGVGGNHYVIVANTQGYSDRAGVAAVFGSRSAHVHNAYLLSAAETGYVGMIAFVLMLVWPVIVALRCAWRYRRDPRGDVLLGLAVALMMVSLHSLYEWIFVLYVTQYMYAIAVGLIAGIAAEMGYWAPRRKRAAAAPDRDEAAESLAEPIPNVA</sequence>
<proteinExistence type="predicted"/>
<dbReference type="EMBL" id="JAHXZN010000004">
    <property type="protein sequence ID" value="MBW6531668.1"/>
    <property type="molecule type" value="Genomic_DNA"/>
</dbReference>
<feature type="transmembrane region" description="Helical" evidence="5">
    <location>
        <begin position="92"/>
        <end position="118"/>
    </location>
</feature>
<protein>
    <submittedName>
        <fullName evidence="7">O-antigen ligase family protein</fullName>
    </submittedName>
</protein>
<feature type="transmembrane region" description="Helical" evidence="5">
    <location>
        <begin position="177"/>
        <end position="195"/>
    </location>
</feature>
<organism evidence="7 8">
    <name type="scientific">Sphingomonas citri</name>
    <dbReference type="NCBI Taxonomy" id="2862499"/>
    <lineage>
        <taxon>Bacteria</taxon>
        <taxon>Pseudomonadati</taxon>
        <taxon>Pseudomonadota</taxon>
        <taxon>Alphaproteobacteria</taxon>
        <taxon>Sphingomonadales</taxon>
        <taxon>Sphingomonadaceae</taxon>
        <taxon>Sphingomonas</taxon>
    </lineage>
</organism>
<reference evidence="7 8" key="1">
    <citation type="submission" date="2021-07" db="EMBL/GenBank/DDBJ databases">
        <title>Sphingomonas sp.</title>
        <authorList>
            <person name="Feng G."/>
            <person name="Li J."/>
            <person name="Pan M."/>
        </authorList>
    </citation>
    <scope>NUCLEOTIDE SEQUENCE [LARGE SCALE GENOMIC DNA]</scope>
    <source>
        <strain evidence="7 8">RRHST34</strain>
    </source>
</reference>
<dbReference type="InterPro" id="IPR051533">
    <property type="entry name" value="WaaL-like"/>
</dbReference>
<evidence type="ECO:0000313" key="8">
    <source>
        <dbReference type="Proteomes" id="UP000759103"/>
    </source>
</evidence>
<evidence type="ECO:0000313" key="7">
    <source>
        <dbReference type="EMBL" id="MBW6531668.1"/>
    </source>
</evidence>
<evidence type="ECO:0000256" key="5">
    <source>
        <dbReference type="SAM" id="Phobius"/>
    </source>
</evidence>
<dbReference type="Proteomes" id="UP000759103">
    <property type="component" value="Unassembled WGS sequence"/>
</dbReference>
<keyword evidence="4 5" id="KW-0472">Membrane</keyword>
<comment type="subcellular location">
    <subcellularLocation>
        <location evidence="1">Membrane</location>
        <topology evidence="1">Multi-pass membrane protein</topology>
    </subcellularLocation>
</comment>
<evidence type="ECO:0000259" key="6">
    <source>
        <dbReference type="Pfam" id="PF04932"/>
    </source>
</evidence>
<feature type="transmembrane region" description="Helical" evidence="5">
    <location>
        <begin position="207"/>
        <end position="235"/>
    </location>
</feature>
<feature type="transmembrane region" description="Helical" evidence="5">
    <location>
        <begin position="247"/>
        <end position="267"/>
    </location>
</feature>
<dbReference type="PANTHER" id="PTHR37422:SF23">
    <property type="entry name" value="TEICHURONIC ACID BIOSYNTHESIS PROTEIN TUAE"/>
    <property type="match status" value="1"/>
</dbReference>
<feature type="transmembrane region" description="Helical" evidence="5">
    <location>
        <begin position="34"/>
        <end position="56"/>
    </location>
</feature>
<evidence type="ECO:0000256" key="4">
    <source>
        <dbReference type="ARBA" id="ARBA00023136"/>
    </source>
</evidence>
<evidence type="ECO:0000256" key="2">
    <source>
        <dbReference type="ARBA" id="ARBA00022692"/>
    </source>
</evidence>
<feature type="transmembrane region" description="Helical" evidence="5">
    <location>
        <begin position="62"/>
        <end position="80"/>
    </location>
</feature>
<keyword evidence="8" id="KW-1185">Reference proteome</keyword>
<dbReference type="GO" id="GO:0016874">
    <property type="term" value="F:ligase activity"/>
    <property type="evidence" value="ECO:0007669"/>
    <property type="project" value="UniProtKB-KW"/>
</dbReference>
<feature type="transmembrane region" description="Helical" evidence="5">
    <location>
        <begin position="345"/>
        <end position="365"/>
    </location>
</feature>
<name>A0ABS7BQ40_9SPHN</name>
<keyword evidence="7" id="KW-0436">Ligase</keyword>
<evidence type="ECO:0000256" key="1">
    <source>
        <dbReference type="ARBA" id="ARBA00004141"/>
    </source>
</evidence>
<feature type="transmembrane region" description="Helical" evidence="5">
    <location>
        <begin position="6"/>
        <end position="22"/>
    </location>
</feature>
<feature type="transmembrane region" description="Helical" evidence="5">
    <location>
        <begin position="138"/>
        <end position="156"/>
    </location>
</feature>
<feature type="transmembrane region" description="Helical" evidence="5">
    <location>
        <begin position="377"/>
        <end position="399"/>
    </location>
</feature>